<evidence type="ECO:0000256" key="1">
    <source>
        <dbReference type="SAM" id="SignalP"/>
    </source>
</evidence>
<comment type="caution">
    <text evidence="3">The sequence shown here is derived from an EMBL/GenBank/DDBJ whole genome shotgun (WGS) entry which is preliminary data.</text>
</comment>
<protein>
    <recommendedName>
        <fullName evidence="2">DUF302 domain-containing protein</fullName>
    </recommendedName>
</protein>
<feature type="chain" id="PRO_5046299200" description="DUF302 domain-containing protein" evidence="1">
    <location>
        <begin position="22"/>
        <end position="159"/>
    </location>
</feature>
<keyword evidence="4" id="KW-1185">Reference proteome</keyword>
<proteinExistence type="predicted"/>
<dbReference type="EMBL" id="BMOM01000014">
    <property type="protein sequence ID" value="GGM10990.1"/>
    <property type="molecule type" value="Genomic_DNA"/>
</dbReference>
<dbReference type="RefSeq" id="WP_229753014.1">
    <property type="nucleotide sequence ID" value="NZ_BMOM01000014.1"/>
</dbReference>
<organism evidence="3 4">
    <name type="scientific">Deinococcus aerophilus</name>
    <dbReference type="NCBI Taxonomy" id="522488"/>
    <lineage>
        <taxon>Bacteria</taxon>
        <taxon>Thermotogati</taxon>
        <taxon>Deinococcota</taxon>
        <taxon>Deinococci</taxon>
        <taxon>Deinococcales</taxon>
        <taxon>Deinococcaceae</taxon>
        <taxon>Deinococcus</taxon>
    </lineage>
</organism>
<dbReference type="CDD" id="cd14797">
    <property type="entry name" value="DUF302"/>
    <property type="match status" value="1"/>
</dbReference>
<evidence type="ECO:0000259" key="2">
    <source>
        <dbReference type="Pfam" id="PF03625"/>
    </source>
</evidence>
<dbReference type="PROSITE" id="PS51257">
    <property type="entry name" value="PROKAR_LIPOPROTEIN"/>
    <property type="match status" value="1"/>
</dbReference>
<gene>
    <name evidence="3" type="ORF">GCM10010841_19330</name>
</gene>
<evidence type="ECO:0000313" key="4">
    <source>
        <dbReference type="Proteomes" id="UP000661918"/>
    </source>
</evidence>
<dbReference type="PANTHER" id="PTHR38342:SF2">
    <property type="entry name" value="INNER MEMBRANE OR EXPORTED"/>
    <property type="match status" value="1"/>
</dbReference>
<feature type="signal peptide" evidence="1">
    <location>
        <begin position="1"/>
        <end position="21"/>
    </location>
</feature>
<reference evidence="4" key="1">
    <citation type="journal article" date="2019" name="Int. J. Syst. Evol. Microbiol.">
        <title>The Global Catalogue of Microorganisms (GCM) 10K type strain sequencing project: providing services to taxonomists for standard genome sequencing and annotation.</title>
        <authorList>
            <consortium name="The Broad Institute Genomics Platform"/>
            <consortium name="The Broad Institute Genome Sequencing Center for Infectious Disease"/>
            <person name="Wu L."/>
            <person name="Ma J."/>
        </authorList>
    </citation>
    <scope>NUCLEOTIDE SEQUENCE [LARGE SCALE GENOMIC DNA]</scope>
    <source>
        <strain evidence="4">JCM 15443</strain>
    </source>
</reference>
<dbReference type="Proteomes" id="UP000661918">
    <property type="component" value="Unassembled WGS sequence"/>
</dbReference>
<name>A0ABQ2GTK2_9DEIO</name>
<dbReference type="Pfam" id="PF03625">
    <property type="entry name" value="DUF302"/>
    <property type="match status" value="1"/>
</dbReference>
<dbReference type="Gene3D" id="3.30.310.70">
    <property type="entry name" value="TT1751-like domain"/>
    <property type="match status" value="1"/>
</dbReference>
<keyword evidence="1" id="KW-0732">Signal</keyword>
<accession>A0ABQ2GTK2</accession>
<feature type="domain" description="DUF302" evidence="2">
    <location>
        <begin position="65"/>
        <end position="127"/>
    </location>
</feature>
<dbReference type="PANTHER" id="PTHR38342">
    <property type="entry name" value="SLR5037 PROTEIN"/>
    <property type="match status" value="1"/>
</dbReference>
<evidence type="ECO:0000313" key="3">
    <source>
        <dbReference type="EMBL" id="GGM10990.1"/>
    </source>
</evidence>
<sequence>MTTVFRLLTVGSLAASLSACTMMSGHDLPGASGLIELRSPYSVTDTLDRVSAAGAALGFKTAARINHAQAAQDAGLTLRPTEVLLLGNPAGGTPLMQCAQTVAIDLPMKFLAYQNAAGQVVLAYNDPVYLQRRHRASGCGEAFGKASTALARIAADALK</sequence>
<dbReference type="InterPro" id="IPR005180">
    <property type="entry name" value="DUF302"/>
</dbReference>
<dbReference type="InterPro" id="IPR035923">
    <property type="entry name" value="TT1751-like_sf"/>
</dbReference>
<dbReference type="SUPFAM" id="SSF103247">
    <property type="entry name" value="TT1751-like"/>
    <property type="match status" value="1"/>
</dbReference>